<organism evidence="7 8">
    <name type="scientific">Aquirhabdus parva</name>
    <dbReference type="NCBI Taxonomy" id="2283318"/>
    <lineage>
        <taxon>Bacteria</taxon>
        <taxon>Pseudomonadati</taxon>
        <taxon>Pseudomonadota</taxon>
        <taxon>Gammaproteobacteria</taxon>
        <taxon>Moraxellales</taxon>
        <taxon>Moraxellaceae</taxon>
        <taxon>Aquirhabdus</taxon>
    </lineage>
</organism>
<dbReference type="CDD" id="cd13970">
    <property type="entry name" value="ABC1_ADCK3"/>
    <property type="match status" value="1"/>
</dbReference>
<feature type="domain" description="ABC1 atypical kinase-like" evidence="6">
    <location>
        <begin position="111"/>
        <end position="356"/>
    </location>
</feature>
<keyword evidence="3" id="KW-0547">Nucleotide-binding</keyword>
<evidence type="ECO:0000256" key="3">
    <source>
        <dbReference type="ARBA" id="ARBA00022741"/>
    </source>
</evidence>
<dbReference type="PANTHER" id="PTHR43851:SF3">
    <property type="entry name" value="COENZYME Q8"/>
    <property type="match status" value="1"/>
</dbReference>
<dbReference type="PANTHER" id="PTHR43851">
    <property type="match status" value="1"/>
</dbReference>
<keyword evidence="4" id="KW-0067">ATP-binding</keyword>
<sequence>MSDASNPNTRDKHKQHHTLDKLKTSAFERRMSLAKASLRAGSRWATVNAGTMFSSEADKDRKRKKVMSEQAQYLVQEMGKLKGSIVKIGQMMALYGEHFLPPEVTEALHTLNNDTMALSWSAIEQQLKLELGSKLDELNVDQEPLGTASLAQVHRAVRKSDGLEIVLKVQYPGVAAAIDSDLGLFRNMLKLTRMVPQTREFEEWFSEVSEMMHREVNYQMEAATTERFYERLKDDPRYIVPQIIHEYCTDGVLCMTFERGVPINSAVMLSLPQSRRDKLGAASIEIAVREMFEWGEMQTDPNFGNYLVRLGNGKDIPDKTILLDFGAIRGFDSNLLKVARNLIIAGYNHNKAEMIDAMQGYIFFDQMPAEVKPGMADVFLMATEPFTSPEVNPDAPANVFDAEGKYIWKQSLLHSRVMKLAGNSMTSRYFSIPPKEFMFISRKFIGAYTFMTVIDARTNVRSMVSKFL</sequence>
<dbReference type="RefSeq" id="WP_114899104.1">
    <property type="nucleotide sequence ID" value="NZ_CP031222.1"/>
</dbReference>
<evidence type="ECO:0000256" key="1">
    <source>
        <dbReference type="ARBA" id="ARBA00009670"/>
    </source>
</evidence>
<dbReference type="InterPro" id="IPR051409">
    <property type="entry name" value="Atypical_kinase_ADCK"/>
</dbReference>
<dbReference type="Pfam" id="PF03109">
    <property type="entry name" value="ABC1"/>
    <property type="match status" value="1"/>
</dbReference>
<dbReference type="GO" id="GO:0006744">
    <property type="term" value="P:ubiquinone biosynthetic process"/>
    <property type="evidence" value="ECO:0007669"/>
    <property type="project" value="TreeGrafter"/>
</dbReference>
<dbReference type="SUPFAM" id="SSF56112">
    <property type="entry name" value="Protein kinase-like (PK-like)"/>
    <property type="match status" value="1"/>
</dbReference>
<evidence type="ECO:0000259" key="6">
    <source>
        <dbReference type="Pfam" id="PF03109"/>
    </source>
</evidence>
<dbReference type="AlphaFoldDB" id="A0A345P6T5"/>
<evidence type="ECO:0000313" key="7">
    <source>
        <dbReference type="EMBL" id="AXI02994.1"/>
    </source>
</evidence>
<dbReference type="InterPro" id="IPR034646">
    <property type="entry name" value="ADCK3_dom"/>
</dbReference>
<dbReference type="OrthoDB" id="9795390at2"/>
<dbReference type="GO" id="GO:0005524">
    <property type="term" value="F:ATP binding"/>
    <property type="evidence" value="ECO:0007669"/>
    <property type="project" value="UniProtKB-KW"/>
</dbReference>
<protein>
    <submittedName>
        <fullName evidence="7">AarF/ABC1/UbiB kinase family protein</fullName>
    </submittedName>
</protein>
<evidence type="ECO:0000313" key="8">
    <source>
        <dbReference type="Proteomes" id="UP000253940"/>
    </source>
</evidence>
<keyword evidence="7" id="KW-0418">Kinase</keyword>
<keyword evidence="8" id="KW-1185">Reference proteome</keyword>
<dbReference type="Proteomes" id="UP000253940">
    <property type="component" value="Chromosome"/>
</dbReference>
<accession>A0A345P6T5</accession>
<dbReference type="EMBL" id="CP031222">
    <property type="protein sequence ID" value="AXI02994.1"/>
    <property type="molecule type" value="Genomic_DNA"/>
</dbReference>
<comment type="similarity">
    <text evidence="1">Belongs to the protein kinase superfamily. ADCK protein kinase family.</text>
</comment>
<keyword evidence="2" id="KW-0808">Transferase</keyword>
<name>A0A345P6T5_9GAMM</name>
<dbReference type="GO" id="GO:0016301">
    <property type="term" value="F:kinase activity"/>
    <property type="evidence" value="ECO:0007669"/>
    <property type="project" value="UniProtKB-KW"/>
</dbReference>
<evidence type="ECO:0000256" key="2">
    <source>
        <dbReference type="ARBA" id="ARBA00022679"/>
    </source>
</evidence>
<dbReference type="InterPro" id="IPR011009">
    <property type="entry name" value="Kinase-like_dom_sf"/>
</dbReference>
<dbReference type="KEGG" id="mbah:HYN46_09180"/>
<reference evidence="7 8" key="1">
    <citation type="submission" date="2018-07" db="EMBL/GenBank/DDBJ databases">
        <title>Genome sequencing of Moraxellaceae gen. HYN0046.</title>
        <authorList>
            <person name="Kim M."/>
            <person name="Yi H."/>
        </authorList>
    </citation>
    <scope>NUCLEOTIDE SEQUENCE [LARGE SCALE GENOMIC DNA]</scope>
    <source>
        <strain evidence="7 8">HYN0046</strain>
    </source>
</reference>
<dbReference type="InterPro" id="IPR004147">
    <property type="entry name" value="ABC1_dom"/>
</dbReference>
<gene>
    <name evidence="7" type="ORF">HYN46_09180</name>
</gene>
<feature type="region of interest" description="Disordered" evidence="5">
    <location>
        <begin position="1"/>
        <end position="24"/>
    </location>
</feature>
<evidence type="ECO:0000256" key="4">
    <source>
        <dbReference type="ARBA" id="ARBA00022840"/>
    </source>
</evidence>
<proteinExistence type="inferred from homology"/>
<evidence type="ECO:0000256" key="5">
    <source>
        <dbReference type="SAM" id="MobiDB-lite"/>
    </source>
</evidence>